<dbReference type="Proteomes" id="UP000269396">
    <property type="component" value="Unassembled WGS sequence"/>
</dbReference>
<dbReference type="AlphaFoldDB" id="A0A3P8H5U1"/>
<accession>A0A3P8H5U1</accession>
<name>A0A3P8H5U1_9TREM</name>
<protein>
    <submittedName>
        <fullName evidence="1">Uncharacterized protein</fullName>
    </submittedName>
</protein>
<evidence type="ECO:0000313" key="1">
    <source>
        <dbReference type="EMBL" id="VDP79188.1"/>
    </source>
</evidence>
<sequence>MACSAVKPLCGSVDSREYNSSRDIRCSSMSSSCFSSFKSSFLGFFFDFFSVAIR</sequence>
<keyword evidence="2" id="KW-1185">Reference proteome</keyword>
<evidence type="ECO:0000313" key="2">
    <source>
        <dbReference type="Proteomes" id="UP000269396"/>
    </source>
</evidence>
<proteinExistence type="predicted"/>
<reference evidence="1 2" key="1">
    <citation type="submission" date="2018-11" db="EMBL/GenBank/DDBJ databases">
        <authorList>
            <consortium name="Pathogen Informatics"/>
        </authorList>
    </citation>
    <scope>NUCLEOTIDE SEQUENCE [LARGE SCALE GENOMIC DNA]</scope>
    <source>
        <strain>Denwood</strain>
        <strain evidence="2">Zambia</strain>
    </source>
</reference>
<gene>
    <name evidence="1" type="ORF">SMTD_LOCUS19209</name>
</gene>
<dbReference type="EMBL" id="UZAL01041869">
    <property type="protein sequence ID" value="VDP79188.1"/>
    <property type="molecule type" value="Genomic_DNA"/>
</dbReference>
<organism evidence="1 2">
    <name type="scientific">Schistosoma mattheei</name>
    <dbReference type="NCBI Taxonomy" id="31246"/>
    <lineage>
        <taxon>Eukaryota</taxon>
        <taxon>Metazoa</taxon>
        <taxon>Spiralia</taxon>
        <taxon>Lophotrochozoa</taxon>
        <taxon>Platyhelminthes</taxon>
        <taxon>Trematoda</taxon>
        <taxon>Digenea</taxon>
        <taxon>Strigeidida</taxon>
        <taxon>Schistosomatoidea</taxon>
        <taxon>Schistosomatidae</taxon>
        <taxon>Schistosoma</taxon>
    </lineage>
</organism>